<keyword evidence="7" id="KW-1133">Transmembrane helix</keyword>
<gene>
    <name evidence="10" type="ORF">NCGR_LOCUS57504</name>
</gene>
<dbReference type="Proteomes" id="UP000604825">
    <property type="component" value="Unassembled WGS sequence"/>
</dbReference>
<dbReference type="PANTHER" id="PTHR32411:SF43">
    <property type="entry name" value="CYSTEINE-RICH REPEAT SECRETORY PROTEIN 38"/>
    <property type="match status" value="1"/>
</dbReference>
<dbReference type="InterPro" id="IPR002902">
    <property type="entry name" value="GNK2"/>
</dbReference>
<evidence type="ECO:0000256" key="7">
    <source>
        <dbReference type="SAM" id="Phobius"/>
    </source>
</evidence>
<evidence type="ECO:0000256" key="2">
    <source>
        <dbReference type="ARBA" id="ARBA00022525"/>
    </source>
</evidence>
<keyword evidence="3 8" id="KW-0732">Signal</keyword>
<dbReference type="EMBL" id="CAJGYO010000017">
    <property type="protein sequence ID" value="CAD6333406.1"/>
    <property type="molecule type" value="Genomic_DNA"/>
</dbReference>
<dbReference type="Gene3D" id="3.30.430.20">
    <property type="entry name" value="Gnk2 domain, C-X8-C-X2-C motif"/>
    <property type="match status" value="2"/>
</dbReference>
<proteinExistence type="inferred from homology"/>
<evidence type="ECO:0000313" key="11">
    <source>
        <dbReference type="Proteomes" id="UP000604825"/>
    </source>
</evidence>
<comment type="subcellular location">
    <subcellularLocation>
        <location evidence="1">Secreted</location>
    </subcellularLocation>
</comment>
<evidence type="ECO:0000256" key="4">
    <source>
        <dbReference type="ARBA" id="ARBA00022737"/>
    </source>
</evidence>
<dbReference type="AlphaFoldDB" id="A0A811RXR4"/>
<feature type="compositionally biased region" description="Low complexity" evidence="6">
    <location>
        <begin position="421"/>
        <end position="430"/>
    </location>
</feature>
<keyword evidence="11" id="KW-1185">Reference proteome</keyword>
<dbReference type="CDD" id="cd23509">
    <property type="entry name" value="Gnk2-like"/>
    <property type="match status" value="1"/>
</dbReference>
<organism evidence="10 11">
    <name type="scientific">Miscanthus lutarioriparius</name>
    <dbReference type="NCBI Taxonomy" id="422564"/>
    <lineage>
        <taxon>Eukaryota</taxon>
        <taxon>Viridiplantae</taxon>
        <taxon>Streptophyta</taxon>
        <taxon>Embryophyta</taxon>
        <taxon>Tracheophyta</taxon>
        <taxon>Spermatophyta</taxon>
        <taxon>Magnoliopsida</taxon>
        <taxon>Liliopsida</taxon>
        <taxon>Poales</taxon>
        <taxon>Poaceae</taxon>
        <taxon>PACMAD clade</taxon>
        <taxon>Panicoideae</taxon>
        <taxon>Andropogonodae</taxon>
        <taxon>Andropogoneae</taxon>
        <taxon>Saccharinae</taxon>
        <taxon>Miscanthus</taxon>
    </lineage>
</organism>
<dbReference type="PROSITE" id="PS51473">
    <property type="entry name" value="GNK2"/>
    <property type="match status" value="1"/>
</dbReference>
<feature type="signal peptide" evidence="8">
    <location>
        <begin position="1"/>
        <end position="21"/>
    </location>
</feature>
<dbReference type="GO" id="GO:0005576">
    <property type="term" value="C:extracellular region"/>
    <property type="evidence" value="ECO:0007669"/>
    <property type="project" value="UniProtKB-SubCell"/>
</dbReference>
<keyword evidence="7" id="KW-0472">Membrane</keyword>
<dbReference type="InterPro" id="IPR038408">
    <property type="entry name" value="GNK2_sf"/>
</dbReference>
<evidence type="ECO:0000256" key="8">
    <source>
        <dbReference type="SAM" id="SignalP"/>
    </source>
</evidence>
<evidence type="ECO:0000256" key="5">
    <source>
        <dbReference type="ARBA" id="ARBA00038515"/>
    </source>
</evidence>
<feature type="chain" id="PRO_5032556435" description="Gnk2-homologous domain-containing protein" evidence="8">
    <location>
        <begin position="22"/>
        <end position="445"/>
    </location>
</feature>
<dbReference type="Pfam" id="PF01657">
    <property type="entry name" value="Stress-antifung"/>
    <property type="match status" value="1"/>
</dbReference>
<dbReference type="InterPro" id="IPR050581">
    <property type="entry name" value="CRR_secretory_protein"/>
</dbReference>
<keyword evidence="4" id="KW-0677">Repeat</keyword>
<dbReference type="PANTHER" id="PTHR32411">
    <property type="entry name" value="CYSTEINE-RICH REPEAT SECRETORY PROTEIN 38-RELATED"/>
    <property type="match status" value="1"/>
</dbReference>
<feature type="domain" description="Gnk2-homologous" evidence="9">
    <location>
        <begin position="98"/>
        <end position="205"/>
    </location>
</feature>
<feature type="transmembrane region" description="Helical" evidence="7">
    <location>
        <begin position="246"/>
        <end position="268"/>
    </location>
</feature>
<comment type="caution">
    <text evidence="10">The sequence shown here is derived from an EMBL/GenBank/DDBJ whole genome shotgun (WGS) entry which is preliminary data.</text>
</comment>
<evidence type="ECO:0000256" key="6">
    <source>
        <dbReference type="SAM" id="MobiDB-lite"/>
    </source>
</evidence>
<dbReference type="OrthoDB" id="629478at2759"/>
<name>A0A811RXR4_9POAL</name>
<feature type="region of interest" description="Disordered" evidence="6">
    <location>
        <begin position="411"/>
        <end position="445"/>
    </location>
</feature>
<comment type="similarity">
    <text evidence="5">Belongs to the cysteine-rich repeat secretory protein family.</text>
</comment>
<keyword evidence="2" id="KW-0964">Secreted</keyword>
<evidence type="ECO:0000259" key="9">
    <source>
        <dbReference type="PROSITE" id="PS51473"/>
    </source>
</evidence>
<keyword evidence="7" id="KW-0812">Transmembrane</keyword>
<evidence type="ECO:0000256" key="1">
    <source>
        <dbReference type="ARBA" id="ARBA00004613"/>
    </source>
</evidence>
<reference evidence="10" key="1">
    <citation type="submission" date="2020-10" db="EMBL/GenBank/DDBJ databases">
        <authorList>
            <person name="Han B."/>
            <person name="Lu T."/>
            <person name="Zhao Q."/>
            <person name="Huang X."/>
            <person name="Zhao Y."/>
        </authorList>
    </citation>
    <scope>NUCLEOTIDE SEQUENCE</scope>
</reference>
<protein>
    <recommendedName>
        <fullName evidence="9">Gnk2-homologous domain-containing protein</fullName>
    </recommendedName>
</protein>
<evidence type="ECO:0000313" key="10">
    <source>
        <dbReference type="EMBL" id="CAD6333406.1"/>
    </source>
</evidence>
<accession>A0A811RXR4</accession>
<evidence type="ECO:0000256" key="3">
    <source>
        <dbReference type="ARBA" id="ARBA00022729"/>
    </source>
</evidence>
<sequence>MHGLLPILLLCSSLLATTANADNPTAESCPSDTNYTRGSSFQAILDALLSSLPATAAAAPTGFATNTTGTSPDQAAYGLAQCRADVIDTSGKCAGQKKAVLVYDNCLLRLSDERFFGAVDMSPVAYLSNSQNATQPEQFAPRLGVLMSNLTKKAALESPRMDLTADDCNRCLVNAVSSIPSCCSGMKGGQLIYASCSIRFEVEPFYNIQAAEAVMSPVPAPGGGFVNGSDHSGPGSDGSNQTVRTALLVSIPVAVALLVLLLVVAYLCNRNRKPHKHVQIASIRHATKRAGDCSEEVVCNFAARTDGDEERGFPVGEAPAQELGLEAVEPWERATAAGGVPRGLEEGRRAQEMLRCIHVGLLCVQEDPHLRRSMASVVVMLNSRSITLPAPNAPAFAMPGRGLTVTADADAPVTGTDRQGARAVAAGRGQSMSINDASLTDLEPR</sequence>